<feature type="transmembrane region" description="Helical" evidence="7">
    <location>
        <begin position="801"/>
        <end position="822"/>
    </location>
</feature>
<feature type="transmembrane region" description="Helical" evidence="7">
    <location>
        <begin position="834"/>
        <end position="854"/>
    </location>
</feature>
<feature type="transmembrane region" description="Helical" evidence="7">
    <location>
        <begin position="698"/>
        <end position="715"/>
    </location>
</feature>
<feature type="transmembrane region" description="Helical" evidence="7">
    <location>
        <begin position="261"/>
        <end position="284"/>
    </location>
</feature>
<dbReference type="GeneID" id="63826351"/>
<evidence type="ECO:0000256" key="1">
    <source>
        <dbReference type="ARBA" id="ARBA00004141"/>
    </source>
</evidence>
<dbReference type="Gene3D" id="1.20.1250.20">
    <property type="entry name" value="MFS general substrate transporter like domains"/>
    <property type="match status" value="2"/>
</dbReference>
<dbReference type="EMBL" id="KV427636">
    <property type="protein sequence ID" value="KZT04439.1"/>
    <property type="molecule type" value="Genomic_DNA"/>
</dbReference>
<dbReference type="GO" id="GO:0022857">
    <property type="term" value="F:transmembrane transporter activity"/>
    <property type="evidence" value="ECO:0007669"/>
    <property type="project" value="InterPro"/>
</dbReference>
<reference evidence="8 9" key="1">
    <citation type="journal article" date="2016" name="Mol. Biol. Evol.">
        <title>Comparative Genomics of Early-Diverging Mushroom-Forming Fungi Provides Insights into the Origins of Lignocellulose Decay Capabilities.</title>
        <authorList>
            <person name="Nagy L.G."/>
            <person name="Riley R."/>
            <person name="Tritt A."/>
            <person name="Adam C."/>
            <person name="Daum C."/>
            <person name="Floudas D."/>
            <person name="Sun H."/>
            <person name="Yadav J.S."/>
            <person name="Pangilinan J."/>
            <person name="Larsson K.H."/>
            <person name="Matsuura K."/>
            <person name="Barry K."/>
            <person name="Labutti K."/>
            <person name="Kuo R."/>
            <person name="Ohm R.A."/>
            <person name="Bhattacharya S.S."/>
            <person name="Shirouzu T."/>
            <person name="Yoshinaga Y."/>
            <person name="Martin F.M."/>
            <person name="Grigoriev I.V."/>
            <person name="Hibbett D.S."/>
        </authorList>
    </citation>
    <scope>NUCLEOTIDE SEQUENCE [LARGE SCALE GENOMIC DNA]</scope>
    <source>
        <strain evidence="8 9">93-53</strain>
    </source>
</reference>
<feature type="region of interest" description="Disordered" evidence="6">
    <location>
        <begin position="506"/>
        <end position="582"/>
    </location>
</feature>
<feature type="region of interest" description="Disordered" evidence="6">
    <location>
        <begin position="1"/>
        <end position="39"/>
    </location>
</feature>
<dbReference type="PANTHER" id="PTHR23504">
    <property type="entry name" value="MAJOR FACILITATOR SUPERFAMILY DOMAIN-CONTAINING PROTEIN 10"/>
    <property type="match status" value="1"/>
</dbReference>
<name>A0A165DAI3_9APHY</name>
<keyword evidence="5 7" id="KW-0472">Membrane</keyword>
<evidence type="ECO:0000313" key="9">
    <source>
        <dbReference type="Proteomes" id="UP000076871"/>
    </source>
</evidence>
<keyword evidence="2" id="KW-0813">Transport</keyword>
<protein>
    <submittedName>
        <fullName evidence="8">MFS general substrate transporter</fullName>
    </submittedName>
</protein>
<feature type="transmembrane region" description="Helical" evidence="7">
    <location>
        <begin position="727"/>
        <end position="748"/>
    </location>
</feature>
<feature type="transmembrane region" description="Helical" evidence="7">
    <location>
        <begin position="222"/>
        <end position="241"/>
    </location>
</feature>
<dbReference type="PRINTS" id="PR01035">
    <property type="entry name" value="TCRTETA"/>
</dbReference>
<evidence type="ECO:0000256" key="6">
    <source>
        <dbReference type="SAM" id="MobiDB-lite"/>
    </source>
</evidence>
<dbReference type="RefSeq" id="XP_040762179.1">
    <property type="nucleotide sequence ID" value="XM_040909322.1"/>
</dbReference>
<organism evidence="8 9">
    <name type="scientific">Laetiporus sulphureus 93-53</name>
    <dbReference type="NCBI Taxonomy" id="1314785"/>
    <lineage>
        <taxon>Eukaryota</taxon>
        <taxon>Fungi</taxon>
        <taxon>Dikarya</taxon>
        <taxon>Basidiomycota</taxon>
        <taxon>Agaricomycotina</taxon>
        <taxon>Agaricomycetes</taxon>
        <taxon>Polyporales</taxon>
        <taxon>Laetiporus</taxon>
    </lineage>
</organism>
<dbReference type="InterPro" id="IPR036259">
    <property type="entry name" value="MFS_trans_sf"/>
</dbReference>
<gene>
    <name evidence="8" type="ORF">LAESUDRAFT_727915</name>
</gene>
<feature type="compositionally biased region" description="Polar residues" evidence="6">
    <location>
        <begin position="26"/>
        <end position="39"/>
    </location>
</feature>
<dbReference type="Pfam" id="PF07690">
    <property type="entry name" value="MFS_1"/>
    <property type="match status" value="1"/>
</dbReference>
<dbReference type="Proteomes" id="UP000076871">
    <property type="component" value="Unassembled WGS sequence"/>
</dbReference>
<comment type="subcellular location">
    <subcellularLocation>
        <location evidence="1">Membrane</location>
        <topology evidence="1">Multi-pass membrane protein</topology>
    </subcellularLocation>
</comment>
<evidence type="ECO:0000256" key="3">
    <source>
        <dbReference type="ARBA" id="ARBA00022692"/>
    </source>
</evidence>
<dbReference type="AlphaFoldDB" id="A0A165DAI3"/>
<dbReference type="PANTHER" id="PTHR23504:SF17">
    <property type="entry name" value="MAJOR FACILITATOR SUPERFAMILY (MFS) PROFILE DOMAIN-CONTAINING PROTEIN"/>
    <property type="match status" value="1"/>
</dbReference>
<evidence type="ECO:0000313" key="8">
    <source>
        <dbReference type="EMBL" id="KZT04439.1"/>
    </source>
</evidence>
<proteinExistence type="predicted"/>
<sequence>MAPGRTFGTEGPVVDVSDQPPGRLGDSQQARRISGRVSFSDTVHRPSFFARRRSAVDEEASGGPTAQERPAIPSALQPGEAYSTPLPVLSMVVLSITMLGEFLSANVSAPFILFMVQGFGQFPDEARAGYWTGILVSMFFLTQFLTSLLWATVAAKHGQRIVLFISLLGSAITCSLFGTCTSIEEAIAVRLMQGIFAGAIGVARGCVTLITDQSNEGRAYAILGFCWGFGGVAGAIVGGTFESPARKWPSAFNDIPLFVTYPYLLPCLVASSITFIGSVLCLFLGPDCGPREGAIHLPQEKIDTIPEEDTVPTTPLFEESESHSLYGTLRRKLSGRLSGYFSSRASVADGPSSPPQEQPLPLSSTPSRSDLNKARTISQMSRANSSAYGYSGSYRNRLSSAYGATPRASMALSIRRRRSSAADGHQSSMGTATGNFAQRLLMANENAVTNIADLWVAAAMNADNEEAFEDDGEFDTEAEAIDEEAVSGEAGEAGELEEDVFGSRAATPTLRDNRFSRPESYTSVWSQAKRPSFSAGTSTGRRPAPIGSPRRLSQTGRLSFARQRSSMLSPSLGGEEPQTPMLHRRTSSFIPPIFSHVGVRTPPAVLEAQQLLSQLDEQAGGDSLAPIVEGRPAVQTDNEVVDSEKEPSLIKLLPNMIIIQYGLLALHATTHDQVFYLYLVSKYPLGGLNLNAGHFSQLIALMCLAQIAYQFYLYPNIGPPRGRFSHLAMFRLGSLLFIPSYLSVILYRPLASASTDGNPILMAVLALSTAVRFCGSTFSYTAVSVLLNYMSPPHTIGIANGIAQSIVSLARFFGPILGGILWSMSVENGPTGYALGFFACAGACALAISHSFFIR</sequence>
<feature type="compositionally biased region" description="Polar residues" evidence="6">
    <location>
        <begin position="551"/>
        <end position="569"/>
    </location>
</feature>
<feature type="transmembrane region" description="Helical" evidence="7">
    <location>
        <begin position="658"/>
        <end position="678"/>
    </location>
</feature>
<dbReference type="InParanoid" id="A0A165DAI3"/>
<feature type="transmembrane region" description="Helical" evidence="7">
    <location>
        <begin position="191"/>
        <end position="210"/>
    </location>
</feature>
<feature type="region of interest" description="Disordered" evidence="6">
    <location>
        <begin position="299"/>
        <end position="319"/>
    </location>
</feature>
<feature type="region of interest" description="Disordered" evidence="6">
    <location>
        <begin position="344"/>
        <end position="382"/>
    </location>
</feature>
<keyword evidence="9" id="KW-1185">Reference proteome</keyword>
<dbReference type="InterPro" id="IPR001958">
    <property type="entry name" value="Tet-R_TetA/multi-R_MdtG-like"/>
</dbReference>
<feature type="transmembrane region" description="Helical" evidence="7">
    <location>
        <begin position="128"/>
        <end position="149"/>
    </location>
</feature>
<feature type="region of interest" description="Disordered" evidence="6">
    <location>
        <begin position="53"/>
        <end position="76"/>
    </location>
</feature>
<evidence type="ECO:0000256" key="7">
    <source>
        <dbReference type="SAM" id="Phobius"/>
    </source>
</evidence>
<feature type="transmembrane region" description="Helical" evidence="7">
    <location>
        <begin position="760"/>
        <end position="789"/>
    </location>
</feature>
<dbReference type="InterPro" id="IPR011701">
    <property type="entry name" value="MFS"/>
</dbReference>
<evidence type="ECO:0000256" key="5">
    <source>
        <dbReference type="ARBA" id="ARBA00023136"/>
    </source>
</evidence>
<keyword evidence="4 7" id="KW-1133">Transmembrane helix</keyword>
<dbReference type="OrthoDB" id="10262656at2759"/>
<feature type="transmembrane region" description="Helical" evidence="7">
    <location>
        <begin position="92"/>
        <end position="116"/>
    </location>
</feature>
<keyword evidence="3 7" id="KW-0812">Transmembrane</keyword>
<feature type="transmembrane region" description="Helical" evidence="7">
    <location>
        <begin position="161"/>
        <end position="179"/>
    </location>
</feature>
<evidence type="ECO:0000256" key="2">
    <source>
        <dbReference type="ARBA" id="ARBA00022448"/>
    </source>
</evidence>
<evidence type="ECO:0000256" key="4">
    <source>
        <dbReference type="ARBA" id="ARBA00022989"/>
    </source>
</evidence>
<dbReference type="GO" id="GO:0016020">
    <property type="term" value="C:membrane"/>
    <property type="evidence" value="ECO:0007669"/>
    <property type="project" value="UniProtKB-SubCell"/>
</dbReference>
<dbReference type="SUPFAM" id="SSF103473">
    <property type="entry name" value="MFS general substrate transporter"/>
    <property type="match status" value="2"/>
</dbReference>
<accession>A0A165DAI3</accession>